<dbReference type="InterPro" id="IPR019814">
    <property type="entry name" value="Translation_initiation_fac_3_N"/>
</dbReference>
<comment type="subcellular location">
    <subcellularLocation>
        <location evidence="4 6">Cytoplasm</location>
    </subcellularLocation>
</comment>
<feature type="domain" description="Translation initiation factor 3 C-terminal" evidence="7">
    <location>
        <begin position="95"/>
        <end position="179"/>
    </location>
</feature>
<dbReference type="GO" id="GO:0005829">
    <property type="term" value="C:cytosol"/>
    <property type="evidence" value="ECO:0007669"/>
    <property type="project" value="TreeGrafter"/>
</dbReference>
<dbReference type="Pfam" id="PF00707">
    <property type="entry name" value="IF3_C"/>
    <property type="match status" value="1"/>
</dbReference>
<comment type="subunit">
    <text evidence="4 6">Monomer.</text>
</comment>
<proteinExistence type="inferred from homology"/>
<accession>A0A7U3ZSU9</accession>
<name>A0A7U3ZSU9_MYCPK</name>
<evidence type="ECO:0000256" key="5">
    <source>
        <dbReference type="NCBIfam" id="TIGR00168"/>
    </source>
</evidence>
<evidence type="ECO:0000256" key="2">
    <source>
        <dbReference type="ARBA" id="ARBA00022540"/>
    </source>
</evidence>
<evidence type="ECO:0000256" key="6">
    <source>
        <dbReference type="RuleBase" id="RU000646"/>
    </source>
</evidence>
<dbReference type="InterPro" id="IPR001288">
    <property type="entry name" value="Translation_initiation_fac_3"/>
</dbReference>
<evidence type="ECO:0000259" key="7">
    <source>
        <dbReference type="Pfam" id="PF00707"/>
    </source>
</evidence>
<gene>
    <name evidence="4 9" type="primary">infC</name>
    <name evidence="9" type="ordered locus">MPUT_0545</name>
</gene>
<dbReference type="GO" id="GO:0003743">
    <property type="term" value="F:translation initiation factor activity"/>
    <property type="evidence" value="ECO:0007669"/>
    <property type="project" value="UniProtKB-UniRule"/>
</dbReference>
<evidence type="ECO:0000313" key="9">
    <source>
        <dbReference type="EMBL" id="AEM68900.1"/>
    </source>
</evidence>
<feature type="domain" description="Translation initiation factor 3 N-terminal" evidence="8">
    <location>
        <begin position="17"/>
        <end position="86"/>
    </location>
</feature>
<evidence type="ECO:0000256" key="4">
    <source>
        <dbReference type="HAMAP-Rule" id="MF_00080"/>
    </source>
</evidence>
<dbReference type="InterPro" id="IPR036788">
    <property type="entry name" value="T_IF-3_C_sf"/>
</dbReference>
<dbReference type="NCBIfam" id="TIGR00168">
    <property type="entry name" value="infC"/>
    <property type="match status" value="1"/>
</dbReference>
<evidence type="ECO:0000259" key="8">
    <source>
        <dbReference type="Pfam" id="PF05198"/>
    </source>
</evidence>
<dbReference type="EMBL" id="CP003021">
    <property type="protein sequence ID" value="AEM68900.1"/>
    <property type="molecule type" value="Genomic_DNA"/>
</dbReference>
<dbReference type="GO" id="GO:0043022">
    <property type="term" value="F:ribosome binding"/>
    <property type="evidence" value="ECO:0007669"/>
    <property type="project" value="TreeGrafter"/>
</dbReference>
<keyword evidence="4" id="KW-0963">Cytoplasm</keyword>
<dbReference type="PROSITE" id="PS00938">
    <property type="entry name" value="IF3"/>
    <property type="match status" value="1"/>
</dbReference>
<sequence>MDNRQRNSRPIKNQEPINEYIRANQILVIDENKEKLGVMSKREALDLARTKNLDLYQVGTQPDGVAIARMLNYGKFKYEQQKRLRESKKNQVKTENKEIRLTVNIGQHDLETKARKAKEFLEEGNRVKVSLKFKGREVIYIDLGHQTLNKFFELVSDVAKIEKEAKLNTKFLDMYIVPKKIS</sequence>
<evidence type="ECO:0000256" key="3">
    <source>
        <dbReference type="ARBA" id="ARBA00022917"/>
    </source>
</evidence>
<dbReference type="Proteomes" id="UP000008907">
    <property type="component" value="Chromosome"/>
</dbReference>
<dbReference type="KEGG" id="mpf:MPUT_0545"/>
<dbReference type="SUPFAM" id="SSF55200">
    <property type="entry name" value="Translation initiation factor IF3, C-terminal domain"/>
    <property type="match status" value="1"/>
</dbReference>
<dbReference type="GO" id="GO:0016020">
    <property type="term" value="C:membrane"/>
    <property type="evidence" value="ECO:0007669"/>
    <property type="project" value="TreeGrafter"/>
</dbReference>
<dbReference type="Pfam" id="PF05198">
    <property type="entry name" value="IF3_N"/>
    <property type="match status" value="1"/>
</dbReference>
<organism evidence="9 10">
    <name type="scientific">Mycoplasma putrefaciens (strain ATCC 15718 / NCTC 10155 / C30 KS-1 / KS-1)</name>
    <dbReference type="NCBI Taxonomy" id="743965"/>
    <lineage>
        <taxon>Bacteria</taxon>
        <taxon>Bacillati</taxon>
        <taxon>Mycoplasmatota</taxon>
        <taxon>Mollicutes</taxon>
        <taxon>Mycoplasmataceae</taxon>
        <taxon>Mycoplasma</taxon>
    </lineage>
</organism>
<evidence type="ECO:0000256" key="1">
    <source>
        <dbReference type="ARBA" id="ARBA00005439"/>
    </source>
</evidence>
<comment type="similarity">
    <text evidence="1 4 6">Belongs to the IF-3 family.</text>
</comment>
<dbReference type="RefSeq" id="WP_014035255.1">
    <property type="nucleotide sequence ID" value="NC_015946.1"/>
</dbReference>
<dbReference type="PANTHER" id="PTHR10938">
    <property type="entry name" value="TRANSLATION INITIATION FACTOR IF-3"/>
    <property type="match status" value="1"/>
</dbReference>
<dbReference type="SUPFAM" id="SSF54364">
    <property type="entry name" value="Translation initiation factor IF3, N-terminal domain"/>
    <property type="match status" value="1"/>
</dbReference>
<protein>
    <recommendedName>
        <fullName evidence="4 5">Translation initiation factor IF-3</fullName>
    </recommendedName>
</protein>
<dbReference type="HAMAP" id="MF_00080">
    <property type="entry name" value="IF_3"/>
    <property type="match status" value="1"/>
</dbReference>
<dbReference type="PANTHER" id="PTHR10938:SF0">
    <property type="entry name" value="TRANSLATION INITIATION FACTOR IF-3, MITOCHONDRIAL"/>
    <property type="match status" value="1"/>
</dbReference>
<keyword evidence="2 4" id="KW-0396">Initiation factor</keyword>
<reference evidence="9 10" key="1">
    <citation type="journal article" date="2011" name="J. Bacteriol.">
        <title>Genome Sequence of Mycoplasma putrefaciens Type Strain KS1.</title>
        <authorList>
            <person name="Calcutt M.J."/>
            <person name="Foecking M.F."/>
        </authorList>
    </citation>
    <scope>NUCLEOTIDE SEQUENCE [LARGE SCALE GENOMIC DNA]</scope>
    <source>
        <strain evidence="10">ATCC 15718 / NCTC 10155 / C30 KS-1 / KS-1</strain>
    </source>
</reference>
<dbReference type="InterPro" id="IPR019815">
    <property type="entry name" value="Translation_initiation_fac_3_C"/>
</dbReference>
<keyword evidence="3 4" id="KW-0648">Protein biosynthesis</keyword>
<dbReference type="Gene3D" id="3.30.110.10">
    <property type="entry name" value="Translation initiation factor 3 (IF-3), C-terminal domain"/>
    <property type="match status" value="1"/>
</dbReference>
<dbReference type="InterPro" id="IPR019813">
    <property type="entry name" value="Translation_initiation_fac3_CS"/>
</dbReference>
<dbReference type="AlphaFoldDB" id="A0A7U3ZSU9"/>
<dbReference type="InterPro" id="IPR036787">
    <property type="entry name" value="T_IF-3_N_sf"/>
</dbReference>
<dbReference type="Gene3D" id="3.10.20.80">
    <property type="entry name" value="Translation initiation factor 3 (IF-3), N-terminal domain"/>
    <property type="match status" value="1"/>
</dbReference>
<comment type="function">
    <text evidence="4 6">IF-3 binds to the 30S ribosomal subunit and shifts the equilibrium between 70S ribosomes and their 50S and 30S subunits in favor of the free subunits, thus enhancing the availability of 30S subunits on which protein synthesis initiation begins.</text>
</comment>
<evidence type="ECO:0000313" key="10">
    <source>
        <dbReference type="Proteomes" id="UP000008907"/>
    </source>
</evidence>
<dbReference type="GO" id="GO:0032790">
    <property type="term" value="P:ribosome disassembly"/>
    <property type="evidence" value="ECO:0007669"/>
    <property type="project" value="TreeGrafter"/>
</dbReference>